<evidence type="ECO:0000259" key="8">
    <source>
        <dbReference type="Pfam" id="PF00562"/>
    </source>
</evidence>
<dbReference type="Pfam" id="PF00562">
    <property type="entry name" value="RNA_pol_Rpb2_6"/>
    <property type="match status" value="1"/>
</dbReference>
<dbReference type="Gene3D" id="2.40.50.150">
    <property type="match status" value="1"/>
</dbReference>
<dbReference type="GO" id="GO:0032549">
    <property type="term" value="F:ribonucleoside binding"/>
    <property type="evidence" value="ECO:0007669"/>
    <property type="project" value="InterPro"/>
</dbReference>
<comment type="catalytic activity">
    <reaction evidence="7">
        <text>RNA(n) + a ribonucleoside 5'-triphosphate = RNA(n+1) + diphosphate</text>
        <dbReference type="Rhea" id="RHEA:21248"/>
        <dbReference type="Rhea" id="RHEA-COMP:14527"/>
        <dbReference type="Rhea" id="RHEA-COMP:17342"/>
        <dbReference type="ChEBI" id="CHEBI:33019"/>
        <dbReference type="ChEBI" id="CHEBI:61557"/>
        <dbReference type="ChEBI" id="CHEBI:140395"/>
        <dbReference type="EC" id="2.7.7.6"/>
    </reaction>
</comment>
<dbReference type="EMBL" id="MK072146">
    <property type="protein sequence ID" value="AYV79458.1"/>
    <property type="molecule type" value="Genomic_DNA"/>
</dbReference>
<dbReference type="PANTHER" id="PTHR20856">
    <property type="entry name" value="DNA-DIRECTED RNA POLYMERASE I SUBUNIT 2"/>
    <property type="match status" value="1"/>
</dbReference>
<proteinExistence type="inferred from homology"/>
<keyword evidence="4" id="KW-0808">Transferase</keyword>
<evidence type="ECO:0000313" key="9">
    <source>
        <dbReference type="EMBL" id="AYV79458.1"/>
    </source>
</evidence>
<evidence type="ECO:0000256" key="2">
    <source>
        <dbReference type="ARBA" id="ARBA00012418"/>
    </source>
</evidence>
<dbReference type="GO" id="GO:0006351">
    <property type="term" value="P:DNA-templated transcription"/>
    <property type="evidence" value="ECO:0007669"/>
    <property type="project" value="InterPro"/>
</dbReference>
<name>A0A3G4ZX17_9VIRU</name>
<keyword evidence="5" id="KW-0548">Nucleotidyltransferase</keyword>
<evidence type="ECO:0000256" key="1">
    <source>
        <dbReference type="ARBA" id="ARBA00006835"/>
    </source>
</evidence>
<organism evidence="9">
    <name type="scientific">Faunusvirus sp</name>
    <dbReference type="NCBI Taxonomy" id="2487766"/>
    <lineage>
        <taxon>Viruses</taxon>
        <taxon>Varidnaviria</taxon>
        <taxon>Bamfordvirae</taxon>
        <taxon>Nucleocytoviricota</taxon>
        <taxon>Megaviricetes</taxon>
        <taxon>Imitervirales</taxon>
        <taxon>Mimiviridae</taxon>
    </lineage>
</organism>
<dbReference type="InterPro" id="IPR007120">
    <property type="entry name" value="DNA-dir_RNAP_su2_dom"/>
</dbReference>
<protein>
    <recommendedName>
        <fullName evidence="2">DNA-directed RNA polymerase</fullName>
        <ecNumber evidence="2">2.7.7.6</ecNumber>
    </recommendedName>
</protein>
<evidence type="ECO:0000256" key="4">
    <source>
        <dbReference type="ARBA" id="ARBA00022679"/>
    </source>
</evidence>
<evidence type="ECO:0000256" key="5">
    <source>
        <dbReference type="ARBA" id="ARBA00022695"/>
    </source>
</evidence>
<keyword evidence="6" id="KW-0804">Transcription</keyword>
<dbReference type="InterPro" id="IPR037033">
    <property type="entry name" value="DNA-dir_RNAP_su2_hyb_sf"/>
</dbReference>
<sequence>MKPDKDIVAGTKDVNYDKLNEDGFIPPETPVEEGDVIIGKVSPIPAGSGTKLFKDSSQIYRSSVPGIVDKVYSKIVNQDGYEIIKMKIRQERAPEIGDKVCSRHGQKGERLALVKLHNNLASSSYIEQYLQIAGSRKTYSPKLI</sequence>
<dbReference type="SUPFAM" id="SSF64484">
    <property type="entry name" value="beta and beta-prime subunits of DNA dependent RNA-polymerase"/>
    <property type="match status" value="1"/>
</dbReference>
<accession>A0A3G4ZX17</accession>
<dbReference type="Gene3D" id="2.40.270.10">
    <property type="entry name" value="DNA-directed RNA polymerase, subunit 2, domain 6"/>
    <property type="match status" value="1"/>
</dbReference>
<dbReference type="GO" id="GO:0003899">
    <property type="term" value="F:DNA-directed RNA polymerase activity"/>
    <property type="evidence" value="ECO:0007669"/>
    <property type="project" value="UniProtKB-EC"/>
</dbReference>
<dbReference type="GO" id="GO:0000428">
    <property type="term" value="C:DNA-directed RNA polymerase complex"/>
    <property type="evidence" value="ECO:0007669"/>
    <property type="project" value="UniProtKB-KW"/>
</dbReference>
<evidence type="ECO:0000256" key="7">
    <source>
        <dbReference type="ARBA" id="ARBA00048552"/>
    </source>
</evidence>
<evidence type="ECO:0000256" key="6">
    <source>
        <dbReference type="ARBA" id="ARBA00023163"/>
    </source>
</evidence>
<reference evidence="9" key="1">
    <citation type="submission" date="2018-10" db="EMBL/GenBank/DDBJ databases">
        <title>Hidden diversity of soil giant viruses.</title>
        <authorList>
            <person name="Schulz F."/>
            <person name="Alteio L."/>
            <person name="Goudeau D."/>
            <person name="Ryan E.M."/>
            <person name="Malmstrom R.R."/>
            <person name="Blanchard J."/>
            <person name="Woyke T."/>
        </authorList>
    </citation>
    <scope>NUCLEOTIDE SEQUENCE</scope>
    <source>
        <strain evidence="9">FNV1</strain>
    </source>
</reference>
<evidence type="ECO:0000256" key="3">
    <source>
        <dbReference type="ARBA" id="ARBA00022478"/>
    </source>
</evidence>
<dbReference type="InterPro" id="IPR015712">
    <property type="entry name" value="DNA-dir_RNA_pol_su2"/>
</dbReference>
<keyword evidence="3 9" id="KW-0240">DNA-directed RNA polymerase</keyword>
<comment type="similarity">
    <text evidence="1">Belongs to the RNA polymerase beta chain family.</text>
</comment>
<dbReference type="InterPro" id="IPR014724">
    <property type="entry name" value="RNA_pol_RPB2_OB-fold"/>
</dbReference>
<dbReference type="EC" id="2.7.7.6" evidence="2"/>
<feature type="domain" description="DNA-directed RNA polymerase subunit 2 hybrid-binding" evidence="8">
    <location>
        <begin position="12"/>
        <end position="108"/>
    </location>
</feature>
<gene>
    <name evidence="9" type="ORF">Faunusvirus15_9</name>
</gene>
<dbReference type="GO" id="GO:0003677">
    <property type="term" value="F:DNA binding"/>
    <property type="evidence" value="ECO:0007669"/>
    <property type="project" value="InterPro"/>
</dbReference>